<dbReference type="FunFam" id="4.10.410.10:FF:000020">
    <property type="entry name" value="Collagen, type VI, alpha 3"/>
    <property type="match status" value="1"/>
</dbReference>
<keyword evidence="4" id="KW-0722">Serine protease inhibitor</keyword>
<comment type="similarity">
    <text evidence="2">Belongs to the venom Kunitz-type family. Sea anemone type 2 potassium channel toxin subfamily.</text>
</comment>
<evidence type="ECO:0000256" key="4">
    <source>
        <dbReference type="ARBA" id="ARBA00022900"/>
    </source>
</evidence>
<dbReference type="GO" id="GO:0042151">
    <property type="term" value="C:nematocyst"/>
    <property type="evidence" value="ECO:0007669"/>
    <property type="project" value="UniProtKB-SubCell"/>
</dbReference>
<evidence type="ECO:0000313" key="14">
    <source>
        <dbReference type="RefSeq" id="XP_031559261.1"/>
    </source>
</evidence>
<reference evidence="14" key="1">
    <citation type="submission" date="2025-08" db="UniProtKB">
        <authorList>
            <consortium name="RefSeq"/>
        </authorList>
    </citation>
    <scope>IDENTIFICATION</scope>
    <source>
        <tissue evidence="14">Tentacle</tissue>
    </source>
</reference>
<evidence type="ECO:0000256" key="7">
    <source>
        <dbReference type="SAM" id="MobiDB-lite"/>
    </source>
</evidence>
<evidence type="ECO:0000259" key="12">
    <source>
        <dbReference type="PROSITE" id="PS51465"/>
    </source>
</evidence>
<dbReference type="PROSITE" id="PS50184">
    <property type="entry name" value="VWFC_2"/>
    <property type="match status" value="3"/>
</dbReference>
<gene>
    <name evidence="14" type="primary">LOC116295556</name>
</gene>
<organism evidence="13 14">
    <name type="scientific">Actinia tenebrosa</name>
    <name type="common">Australian red waratah sea anemone</name>
    <dbReference type="NCBI Taxonomy" id="6105"/>
    <lineage>
        <taxon>Eukaryota</taxon>
        <taxon>Metazoa</taxon>
        <taxon>Cnidaria</taxon>
        <taxon>Anthozoa</taxon>
        <taxon>Hexacorallia</taxon>
        <taxon>Actiniaria</taxon>
        <taxon>Actiniidae</taxon>
        <taxon>Actinia</taxon>
    </lineage>
</organism>
<feature type="chain" id="PRO_5028395812" evidence="8">
    <location>
        <begin position="20"/>
        <end position="903"/>
    </location>
</feature>
<dbReference type="Proteomes" id="UP000515163">
    <property type="component" value="Unplaced"/>
</dbReference>
<accession>A0A6P8HV62</accession>
<protein>
    <submittedName>
        <fullName evidence="14">Cysteine-rich motor neuron 1 protein-like isoform X1</fullName>
    </submittedName>
</protein>
<dbReference type="PROSITE" id="PS51323">
    <property type="entry name" value="IGFBP_N_2"/>
    <property type="match status" value="1"/>
</dbReference>
<feature type="domain" description="VWFC" evidence="9">
    <location>
        <begin position="618"/>
        <end position="677"/>
    </location>
</feature>
<dbReference type="RefSeq" id="XP_031559261.1">
    <property type="nucleotide sequence ID" value="XM_031703401.1"/>
</dbReference>
<evidence type="ECO:0000256" key="1">
    <source>
        <dbReference type="ARBA" id="ARBA00004532"/>
    </source>
</evidence>
<dbReference type="PANTHER" id="PTHR47247">
    <property type="entry name" value="KUNITZ-TYPE PROTEASE INHIBITOR 2"/>
    <property type="match status" value="1"/>
</dbReference>
<dbReference type="Gene3D" id="4.10.40.20">
    <property type="match status" value="1"/>
</dbReference>
<dbReference type="GeneID" id="116295556"/>
<dbReference type="Pfam" id="PF00219">
    <property type="entry name" value="IGFBP"/>
    <property type="match status" value="1"/>
</dbReference>
<dbReference type="InterPro" id="IPR009030">
    <property type="entry name" value="Growth_fac_rcpt_cys_sf"/>
</dbReference>
<evidence type="ECO:0000259" key="9">
    <source>
        <dbReference type="PROSITE" id="PS50184"/>
    </source>
</evidence>
<feature type="domain" description="VWFC" evidence="9">
    <location>
        <begin position="712"/>
        <end position="773"/>
    </location>
</feature>
<dbReference type="SUPFAM" id="SSF57184">
    <property type="entry name" value="Growth factor receptor domain"/>
    <property type="match status" value="1"/>
</dbReference>
<keyword evidence="6" id="KW-0166">Nematocyst</keyword>
<dbReference type="InterPro" id="IPR000867">
    <property type="entry name" value="IGFBP-like"/>
</dbReference>
<feature type="domain" description="IGFBP N-terminal" evidence="11">
    <location>
        <begin position="19"/>
        <end position="92"/>
    </location>
</feature>
<feature type="domain" description="BPTI/Kunitz inhibitor" evidence="10">
    <location>
        <begin position="381"/>
        <end position="431"/>
    </location>
</feature>
<evidence type="ECO:0000259" key="10">
    <source>
        <dbReference type="PROSITE" id="PS50279"/>
    </source>
</evidence>
<dbReference type="PROSITE" id="PS00280">
    <property type="entry name" value="BPTI_KUNITZ_1"/>
    <property type="match status" value="2"/>
</dbReference>
<dbReference type="InterPro" id="IPR045860">
    <property type="entry name" value="Snake_toxin-like_sf"/>
</dbReference>
<feature type="domain" description="BPTI/Kunitz inhibitor" evidence="10">
    <location>
        <begin position="289"/>
        <end position="339"/>
    </location>
</feature>
<feature type="region of interest" description="Disordered" evidence="7">
    <location>
        <begin position="346"/>
        <end position="376"/>
    </location>
</feature>
<dbReference type="InterPro" id="IPR020901">
    <property type="entry name" value="Prtase_inh_Kunz-CS"/>
</dbReference>
<dbReference type="OrthoDB" id="5950222at2759"/>
<dbReference type="SUPFAM" id="SSF57302">
    <property type="entry name" value="Snake toxin-like"/>
    <property type="match status" value="1"/>
</dbReference>
<feature type="region of interest" description="Disordered" evidence="7">
    <location>
        <begin position="433"/>
        <end position="506"/>
    </location>
</feature>
<dbReference type="InterPro" id="IPR001007">
    <property type="entry name" value="VWF_dom"/>
</dbReference>
<dbReference type="KEGG" id="aten:116295556"/>
<dbReference type="InterPro" id="IPR036058">
    <property type="entry name" value="Kazal_dom_sf"/>
</dbReference>
<dbReference type="PROSITE" id="PS50279">
    <property type="entry name" value="BPTI_KUNITZ_2"/>
    <property type="match status" value="2"/>
</dbReference>
<feature type="domain" description="Kazal-like" evidence="12">
    <location>
        <begin position="104"/>
        <end position="168"/>
    </location>
</feature>
<dbReference type="AlphaFoldDB" id="A0A6P8HV62"/>
<dbReference type="CDD" id="cd00109">
    <property type="entry name" value="Kunitz-type"/>
    <property type="match status" value="1"/>
</dbReference>
<dbReference type="Pfam" id="PF23334">
    <property type="entry name" value="VWC2L_2nd"/>
    <property type="match status" value="3"/>
</dbReference>
<dbReference type="FunFam" id="4.10.410.10:FF:000021">
    <property type="entry name" value="Serine protease inhibitor, putative"/>
    <property type="match status" value="1"/>
</dbReference>
<sequence length="903" mass="99830">MKIAIQILVLVIAFPYVGAALSCPTNCTAEACHNPANCTGSMVLDECKCCKRCAKREGETCGGKFNIHGPCDEGLNCVVTKKLSNTGICQRAPEEDLCKKKKCGFRQQCTTDKQGKAVCICPRNCRESKGRPVCGYKNGKQYKNPCELYRHECRTGKEIGRFNGPCKRCFHHGKPYRLGEARRGHAPCEKCVCYHGDWKCNTKKHCQDRIDFCTVFNDPKGGLISTCPPGYWCKVQIPSIPEQNIPGVGRCVPTKSDDANSSIDITSPSNVSTTVVTKPKTGDGVMNPCDLPLQVGPCRASISKWYYNKSRRKCMKFIFGGCGANANNFPTKSSCRIKCMRRRGQLVKSTASTKPTKPTTTIKTTTQPKTTEGSRNMTAMCNLPPAPGPCRAAMPQWFYNPKKQRCMRFIFGGCGGNENNFDTKDECKKACMRNKGTKPSSLTESSTRMSSDSESTTRTSPTSQITEPSTNTTQNNTIPTSTTPTNPTTRGPTTKRGTPQSTPETKLFSCPCSECPVTTGEETCETHYGCFTSQIQHTDGSQTVKYGCLENEEHYTIVCNVRSPDEKQPKMLLECCKGHMCNQPEVRGRTDVRQSLPKTSTTPTQATVVKKKVSSEIPRCFDAHSSKFYGENEEWKPNDCTVCACHGGQPECVATVCRHPNCVDPIRVKGQCCPVCAAKGNTTEDSQDMIKALAQSELTTVLVSIKKDKDKRFCEDMNSGELYMVGQNWKVDDCTTCYCQRDGKIACAVQMCNGYPGCPNPVKEKGHCCPVCPEEPEEELVSSENEVINSPHSCLDSVTRDHYRLGEMWQQDDCTACTCRTGRKSHCRKSMCKTPTCAKTIHLKGRCCPACEKDAKSGCVFEGQKYLPGEYKVLADHCTLCECKNLEWHCSTRKCRKNLNRGG</sequence>
<evidence type="ECO:0000256" key="8">
    <source>
        <dbReference type="SAM" id="SignalP"/>
    </source>
</evidence>
<keyword evidence="13" id="KW-1185">Reference proteome</keyword>
<dbReference type="PANTHER" id="PTHR47247:SF1">
    <property type="entry name" value="KUNITZ-TYPE PROTEASE INHIBITOR 2"/>
    <property type="match status" value="1"/>
</dbReference>
<dbReference type="SUPFAM" id="SSF100895">
    <property type="entry name" value="Kazal-type serine protease inhibitors"/>
    <property type="match status" value="1"/>
</dbReference>
<dbReference type="SMART" id="SM00131">
    <property type="entry name" value="KU"/>
    <property type="match status" value="2"/>
</dbReference>
<dbReference type="InterPro" id="IPR002223">
    <property type="entry name" value="Kunitz_BPTI"/>
</dbReference>
<dbReference type="InterPro" id="IPR036880">
    <property type="entry name" value="Kunitz_BPTI_sf"/>
</dbReference>
<dbReference type="PROSITE" id="PS51257">
    <property type="entry name" value="PROKAR_LIPOPROTEIN"/>
    <property type="match status" value="1"/>
</dbReference>
<keyword evidence="8" id="KW-0732">Signal</keyword>
<dbReference type="SUPFAM" id="SSF57603">
    <property type="entry name" value="FnI-like domain"/>
    <property type="match status" value="4"/>
</dbReference>
<feature type="domain" description="VWFC" evidence="9">
    <location>
        <begin position="792"/>
        <end position="852"/>
    </location>
</feature>
<feature type="compositionally biased region" description="Low complexity" evidence="7">
    <location>
        <begin position="439"/>
        <end position="500"/>
    </location>
</feature>
<dbReference type="GO" id="GO:0004867">
    <property type="term" value="F:serine-type endopeptidase inhibitor activity"/>
    <property type="evidence" value="ECO:0007669"/>
    <property type="project" value="UniProtKB-KW"/>
</dbReference>
<dbReference type="Gene3D" id="3.30.60.30">
    <property type="match status" value="1"/>
</dbReference>
<evidence type="ECO:0000313" key="13">
    <source>
        <dbReference type="Proteomes" id="UP000515163"/>
    </source>
</evidence>
<dbReference type="Pfam" id="PF00014">
    <property type="entry name" value="Kunitz_BPTI"/>
    <property type="match status" value="2"/>
</dbReference>
<dbReference type="Gene3D" id="4.10.410.10">
    <property type="entry name" value="Pancreatic trypsin inhibitor Kunitz domain"/>
    <property type="match status" value="2"/>
</dbReference>
<evidence type="ECO:0000256" key="6">
    <source>
        <dbReference type="ARBA" id="ARBA00023331"/>
    </source>
</evidence>
<dbReference type="SMART" id="SM00121">
    <property type="entry name" value="IB"/>
    <property type="match status" value="1"/>
</dbReference>
<feature type="signal peptide" evidence="8">
    <location>
        <begin position="1"/>
        <end position="19"/>
    </location>
</feature>
<dbReference type="PROSITE" id="PS01208">
    <property type="entry name" value="VWFC_1"/>
    <property type="match status" value="3"/>
</dbReference>
<dbReference type="GO" id="GO:0008200">
    <property type="term" value="F:ion channel inhibitor activity"/>
    <property type="evidence" value="ECO:0007669"/>
    <property type="project" value="UniProtKB-ARBA"/>
</dbReference>
<proteinExistence type="inferred from homology"/>
<name>A0A6P8HV62_ACTTE</name>
<feature type="compositionally biased region" description="Low complexity" evidence="7">
    <location>
        <begin position="353"/>
        <end position="371"/>
    </location>
</feature>
<evidence type="ECO:0000256" key="3">
    <source>
        <dbReference type="ARBA" id="ARBA00022690"/>
    </source>
</evidence>
<dbReference type="FunCoup" id="A0A6P8HV62">
    <property type="interactions" value="704"/>
</dbReference>
<evidence type="ECO:0000256" key="5">
    <source>
        <dbReference type="ARBA" id="ARBA00023157"/>
    </source>
</evidence>
<dbReference type="SUPFAM" id="SSF57362">
    <property type="entry name" value="BPTI-like"/>
    <property type="match status" value="2"/>
</dbReference>
<dbReference type="GO" id="GO:0005576">
    <property type="term" value="C:extracellular region"/>
    <property type="evidence" value="ECO:0007669"/>
    <property type="project" value="InterPro"/>
</dbReference>
<dbReference type="PRINTS" id="PR00759">
    <property type="entry name" value="BASICPTASE"/>
</dbReference>
<evidence type="ECO:0000259" key="11">
    <source>
        <dbReference type="PROSITE" id="PS51323"/>
    </source>
</evidence>
<dbReference type="Gene3D" id="6.20.200.20">
    <property type="match status" value="3"/>
</dbReference>
<dbReference type="InterPro" id="IPR002350">
    <property type="entry name" value="Kazal_dom"/>
</dbReference>
<dbReference type="PROSITE" id="PS51465">
    <property type="entry name" value="KAZAL_2"/>
    <property type="match status" value="1"/>
</dbReference>
<keyword evidence="5" id="KW-1015">Disulfide bond</keyword>
<comment type="subcellular location">
    <subcellularLocation>
        <location evidence="1">Nematocyst</location>
    </subcellularLocation>
</comment>
<keyword evidence="3" id="KW-0646">Protease inhibitor</keyword>
<dbReference type="InParanoid" id="A0A6P8HV62"/>
<dbReference type="SMART" id="SM00214">
    <property type="entry name" value="VWC"/>
    <property type="match status" value="3"/>
</dbReference>
<evidence type="ECO:0000256" key="2">
    <source>
        <dbReference type="ARBA" id="ARBA00007226"/>
    </source>
</evidence>